<proteinExistence type="predicted"/>
<dbReference type="AlphaFoldDB" id="A0A165DBD3"/>
<sequence>MPRLLVFKISANAQQETPVEIPASWTGDGAPELRILSLPAFSLPDVPQPFRNVTDFNATMKLCPDARRLFDYLPRIISLLLTDLAHDSLVPRGPVPISLEGLVFAAVLGTAIDYSHHLEPYETRPIRRSFLVSSLNLAPALRTFTKTHERPWSMSIKTSLVEMSTHDETYNDDNVHCSVVLASVGTTCIDWPLAWDRTGPYFDRLVNLNISLTALVNLMWINPYMPNLEFLVIGVRDAVDAKEAETPSRTFPPNSVCLTAFTLRAINMVVSLHEEDGDRPGIDRHCLRWFEVELPSLLRNCFDFFGPLEHLQYIELGVGTPSISGEEAE</sequence>
<dbReference type="EMBL" id="KV426238">
    <property type="protein sequence ID" value="KZV84157.1"/>
    <property type="molecule type" value="Genomic_DNA"/>
</dbReference>
<organism evidence="1 2">
    <name type="scientific">Exidia glandulosa HHB12029</name>
    <dbReference type="NCBI Taxonomy" id="1314781"/>
    <lineage>
        <taxon>Eukaryota</taxon>
        <taxon>Fungi</taxon>
        <taxon>Dikarya</taxon>
        <taxon>Basidiomycota</taxon>
        <taxon>Agaricomycotina</taxon>
        <taxon>Agaricomycetes</taxon>
        <taxon>Auriculariales</taxon>
        <taxon>Exidiaceae</taxon>
        <taxon>Exidia</taxon>
    </lineage>
</organism>
<evidence type="ECO:0000313" key="1">
    <source>
        <dbReference type="EMBL" id="KZV84157.1"/>
    </source>
</evidence>
<dbReference type="Proteomes" id="UP000077266">
    <property type="component" value="Unassembled WGS sequence"/>
</dbReference>
<dbReference type="InParanoid" id="A0A165DBD3"/>
<protein>
    <submittedName>
        <fullName evidence="1">Uncharacterized protein</fullName>
    </submittedName>
</protein>
<gene>
    <name evidence="1" type="ORF">EXIGLDRAFT_776855</name>
</gene>
<name>A0A165DBD3_EXIGL</name>
<reference evidence="1 2" key="1">
    <citation type="journal article" date="2016" name="Mol. Biol. Evol.">
        <title>Comparative Genomics of Early-Diverging Mushroom-Forming Fungi Provides Insights into the Origins of Lignocellulose Decay Capabilities.</title>
        <authorList>
            <person name="Nagy L.G."/>
            <person name="Riley R."/>
            <person name="Tritt A."/>
            <person name="Adam C."/>
            <person name="Daum C."/>
            <person name="Floudas D."/>
            <person name="Sun H."/>
            <person name="Yadav J.S."/>
            <person name="Pangilinan J."/>
            <person name="Larsson K.H."/>
            <person name="Matsuura K."/>
            <person name="Barry K."/>
            <person name="Labutti K."/>
            <person name="Kuo R."/>
            <person name="Ohm R.A."/>
            <person name="Bhattacharya S.S."/>
            <person name="Shirouzu T."/>
            <person name="Yoshinaga Y."/>
            <person name="Martin F.M."/>
            <person name="Grigoriev I.V."/>
            <person name="Hibbett D.S."/>
        </authorList>
    </citation>
    <scope>NUCLEOTIDE SEQUENCE [LARGE SCALE GENOMIC DNA]</scope>
    <source>
        <strain evidence="1 2">HHB12029</strain>
    </source>
</reference>
<evidence type="ECO:0000313" key="2">
    <source>
        <dbReference type="Proteomes" id="UP000077266"/>
    </source>
</evidence>
<keyword evidence="2" id="KW-1185">Reference proteome</keyword>
<accession>A0A165DBD3</accession>